<evidence type="ECO:0000313" key="1">
    <source>
        <dbReference type="EMBL" id="MDQ0373843.1"/>
    </source>
</evidence>
<accession>A0ABU0EF04</accession>
<keyword evidence="2" id="KW-1185">Reference proteome</keyword>
<dbReference type="Proteomes" id="UP001239626">
    <property type="component" value="Unassembled WGS sequence"/>
</dbReference>
<sequence>MSLPVPNLDDRDFAALLAEARAVIRARSPEWTDLSPGDPGATLLEAFAYLTDTLVYRVNRAPEKAYVQFLNLIGVRLEPPASASVVLTFSSATPVTTETTIPRGTRVTAPRGGSGGPVFVTADDAVLRPGEREVDVLANHGEAVAGELVGHGTGAPGQVVRVARPPITLPTGDDFDLVVAVEATAEEIDARTPARRVGALTFRVWTEVNHFGSVRGEDEDDHVYVVDRSSGTVTFAPAARIAVPAGGLTDAPETLAAVPTAGREIRVWYRVGGGASGNAAAGTLTTLKDPVGGVQVTNREAATGGRDGETLANAMVRGPQVMHALDRVVTARDYEQVAVASSGGVSRAKAVTRAELWLGATPGEVEVLLVPQLDPGEVTSAGPDDFRALMTDQPVERVRAALVERQPMGTQVRVGWAGLKPVRVTANVVVHRTEDRVAVAARLSDRLRRALSPVPVDDGHRGWPFGEELRVATMYEVLQSERGVRYVSDVRLVVEEIPGDVSAIVRDAHQPATWFCASGEQVYRSVNNGEGWEPVAAFPGERVERLSVLPGRPGLVVATTRVGDTEASVVHASLENGDRWSLFGAFEFHVEGVALGMVEEVPYAFLATDEGLYRQGLRPGAPSERILVVATDPSQACYGVACVPSTDGGALRVAVALQEFGGVRISFLGGQPGTFIPTGLTGVDVRLLRGLMTDNRTFVYAGAYATGDDEGAGVHRLELRGTEPDSQGWVQVGTGWQGGACLDIALMGETVVAATARKGVTVSRPGPDAVWRAPAIDSGLPPREGGGFEPVATVAVDAAPIAMAGGRAGLFRSTDGSTWHLASSPVYSERVTLPPTWLFVGGAHDLDVTYDAPQR</sequence>
<reference evidence="1 2" key="1">
    <citation type="submission" date="2023-07" db="EMBL/GenBank/DDBJ databases">
        <title>Sorghum-associated microbial communities from plants grown in Nebraska, USA.</title>
        <authorList>
            <person name="Schachtman D."/>
        </authorList>
    </citation>
    <scope>NUCLEOTIDE SEQUENCE [LARGE SCALE GENOMIC DNA]</scope>
    <source>
        <strain evidence="1 2">BE332</strain>
    </source>
</reference>
<organism evidence="1 2">
    <name type="scientific">Cellulomonas humilata</name>
    <dbReference type="NCBI Taxonomy" id="144055"/>
    <lineage>
        <taxon>Bacteria</taxon>
        <taxon>Bacillati</taxon>
        <taxon>Actinomycetota</taxon>
        <taxon>Actinomycetes</taxon>
        <taxon>Micrococcales</taxon>
        <taxon>Cellulomonadaceae</taxon>
        <taxon>Cellulomonas</taxon>
    </lineage>
</organism>
<comment type="caution">
    <text evidence="1">The sequence shown here is derived from an EMBL/GenBank/DDBJ whole genome shotgun (WGS) entry which is preliminary data.</text>
</comment>
<dbReference type="Gene3D" id="2.130.10.10">
    <property type="entry name" value="YVTN repeat-like/Quinoprotein amine dehydrogenase"/>
    <property type="match status" value="1"/>
</dbReference>
<dbReference type="EMBL" id="JAUSVB010000002">
    <property type="protein sequence ID" value="MDQ0373843.1"/>
    <property type="molecule type" value="Genomic_DNA"/>
</dbReference>
<proteinExistence type="predicted"/>
<protein>
    <recommendedName>
        <fullName evidence="3">Baseplate assembly protein</fullName>
    </recommendedName>
</protein>
<evidence type="ECO:0000313" key="2">
    <source>
        <dbReference type="Proteomes" id="UP001239626"/>
    </source>
</evidence>
<dbReference type="RefSeq" id="WP_307492116.1">
    <property type="nucleotide sequence ID" value="NZ_JAUSVB010000002.1"/>
</dbReference>
<dbReference type="InterPro" id="IPR015943">
    <property type="entry name" value="WD40/YVTN_repeat-like_dom_sf"/>
</dbReference>
<gene>
    <name evidence="1" type="ORF">J2X26_002154</name>
</gene>
<dbReference type="SUPFAM" id="SSF110296">
    <property type="entry name" value="Oligoxyloglucan reducing end-specific cellobiohydrolase"/>
    <property type="match status" value="1"/>
</dbReference>
<name>A0ABU0EF04_9CELL</name>
<evidence type="ECO:0008006" key="3">
    <source>
        <dbReference type="Google" id="ProtNLM"/>
    </source>
</evidence>